<comment type="caution">
    <text evidence="1">The sequence shown here is derived from an EMBL/GenBank/DDBJ whole genome shotgun (WGS) entry which is preliminary data.</text>
</comment>
<keyword evidence="2" id="KW-1185">Reference proteome</keyword>
<dbReference type="RefSeq" id="WP_251223091.1">
    <property type="nucleotide sequence ID" value="NZ_JAMBOL010000006.1"/>
</dbReference>
<evidence type="ECO:0000313" key="1">
    <source>
        <dbReference type="EMBL" id="MCM3714301.1"/>
    </source>
</evidence>
<sequence length="178" mass="20774">MKRTVYRGIGFKEAEEVVKNQKYDRSELRDFQNGVAAKSLFGPGIYLINDAELAAHYAFCHAEVEEEELAVVLKQTVHFQNPFIVNYTYSERQLKKDALSWKFTDDFPELHSGPDSLETLKWVGTIIKEYLLTHGYDGITYHIDDEIIYYVSYHHHQQITGIEFDFVFNINEVKKQSV</sequence>
<protein>
    <submittedName>
        <fullName evidence="1">Uncharacterized protein</fullName>
    </submittedName>
</protein>
<accession>A0A9X2DPJ0</accession>
<organism evidence="1 2">
    <name type="scientific">Halalkalibacter oceani</name>
    <dbReference type="NCBI Taxonomy" id="1653776"/>
    <lineage>
        <taxon>Bacteria</taxon>
        <taxon>Bacillati</taxon>
        <taxon>Bacillota</taxon>
        <taxon>Bacilli</taxon>
        <taxon>Bacillales</taxon>
        <taxon>Bacillaceae</taxon>
        <taxon>Halalkalibacter</taxon>
    </lineage>
</organism>
<gene>
    <name evidence="1" type="ORF">M3202_09400</name>
</gene>
<dbReference type="AlphaFoldDB" id="A0A9X2DPJ0"/>
<name>A0A9X2DPJ0_9BACI</name>
<dbReference type="EMBL" id="JAMBOL010000006">
    <property type="protein sequence ID" value="MCM3714301.1"/>
    <property type="molecule type" value="Genomic_DNA"/>
</dbReference>
<evidence type="ECO:0000313" key="2">
    <source>
        <dbReference type="Proteomes" id="UP001139179"/>
    </source>
</evidence>
<reference evidence="1" key="1">
    <citation type="submission" date="2022-05" db="EMBL/GenBank/DDBJ databases">
        <title>Comparative Genomics of Spacecraft Associated Microbes.</title>
        <authorList>
            <person name="Tran M.T."/>
            <person name="Wright A."/>
            <person name="Seuylemezian A."/>
            <person name="Eisen J."/>
            <person name="Coil D."/>
        </authorList>
    </citation>
    <scope>NUCLEOTIDE SEQUENCE</scope>
    <source>
        <strain evidence="1">214.1.1</strain>
    </source>
</reference>
<proteinExistence type="predicted"/>
<dbReference type="Proteomes" id="UP001139179">
    <property type="component" value="Unassembled WGS sequence"/>
</dbReference>